<feature type="binding site" evidence="15">
    <location>
        <position position="137"/>
    </location>
    <ligand>
        <name>NAD(+)</name>
        <dbReference type="ChEBI" id="CHEBI:57540"/>
    </ligand>
</feature>
<keyword evidence="18" id="KW-1185">Reference proteome</keyword>
<evidence type="ECO:0000259" key="16">
    <source>
        <dbReference type="PROSITE" id="PS50172"/>
    </source>
</evidence>
<evidence type="ECO:0000256" key="2">
    <source>
        <dbReference type="ARBA" id="ARBA00012722"/>
    </source>
</evidence>
<dbReference type="SUPFAM" id="SSF56091">
    <property type="entry name" value="DNA ligase/mRNA capping enzyme, catalytic domain"/>
    <property type="match status" value="1"/>
</dbReference>
<dbReference type="SMART" id="SM00532">
    <property type="entry name" value="LIGANc"/>
    <property type="match status" value="1"/>
</dbReference>
<evidence type="ECO:0000256" key="4">
    <source>
        <dbReference type="ARBA" id="ARBA00022598"/>
    </source>
</evidence>
<keyword evidence="9 15" id="KW-0460">Magnesium</keyword>
<dbReference type="GO" id="GO:0006260">
    <property type="term" value="P:DNA replication"/>
    <property type="evidence" value="ECO:0007669"/>
    <property type="project" value="UniProtKB-KW"/>
</dbReference>
<dbReference type="Pfam" id="PF03119">
    <property type="entry name" value="DNA_ligase_ZBD"/>
    <property type="match status" value="1"/>
</dbReference>
<dbReference type="InterPro" id="IPR013839">
    <property type="entry name" value="DNAligase_adenylation"/>
</dbReference>
<dbReference type="Pfam" id="PF01653">
    <property type="entry name" value="DNA_ligase_aden"/>
    <property type="match status" value="1"/>
</dbReference>
<dbReference type="InterPro" id="IPR004150">
    <property type="entry name" value="NAD_DNA_ligase_OB"/>
</dbReference>
<dbReference type="SMART" id="SM00292">
    <property type="entry name" value="BRCT"/>
    <property type="match status" value="1"/>
</dbReference>
<dbReference type="Gene3D" id="3.40.50.10190">
    <property type="entry name" value="BRCT domain"/>
    <property type="match status" value="1"/>
</dbReference>
<evidence type="ECO:0000256" key="7">
    <source>
        <dbReference type="ARBA" id="ARBA00022763"/>
    </source>
</evidence>
<keyword evidence="5 15" id="KW-0235">DNA replication</keyword>
<dbReference type="NCBIfam" id="TIGR00575">
    <property type="entry name" value="dnlj"/>
    <property type="match status" value="1"/>
</dbReference>
<evidence type="ECO:0000256" key="10">
    <source>
        <dbReference type="ARBA" id="ARBA00023027"/>
    </source>
</evidence>
<organism evidence="17 18">
    <name type="scientific">Glaciimonas immobilis</name>
    <dbReference type="NCBI Taxonomy" id="728004"/>
    <lineage>
        <taxon>Bacteria</taxon>
        <taxon>Pseudomonadati</taxon>
        <taxon>Pseudomonadota</taxon>
        <taxon>Betaproteobacteria</taxon>
        <taxon>Burkholderiales</taxon>
        <taxon>Oxalobacteraceae</taxon>
        <taxon>Glaciimonas</taxon>
    </lineage>
</organism>
<comment type="function">
    <text evidence="1 15">DNA ligase that catalyzes the formation of phosphodiester linkages between 5'-phosphoryl and 3'-hydroxyl groups in double-stranded DNA using NAD as a coenzyme and as the energy source for the reaction. It is essential for DNA replication and repair of damaged DNA.</text>
</comment>
<dbReference type="HAMAP" id="MF_01588">
    <property type="entry name" value="DNA_ligase_A"/>
    <property type="match status" value="1"/>
</dbReference>
<dbReference type="Gene3D" id="1.10.150.20">
    <property type="entry name" value="5' to 3' exonuclease, C-terminal subdomain"/>
    <property type="match status" value="2"/>
</dbReference>
<dbReference type="EMBL" id="JACHHQ010000013">
    <property type="protein sequence ID" value="MBB5202314.1"/>
    <property type="molecule type" value="Genomic_DNA"/>
</dbReference>
<dbReference type="FunFam" id="3.30.470.30:FF:000001">
    <property type="entry name" value="DNA ligase"/>
    <property type="match status" value="1"/>
</dbReference>
<feature type="binding site" evidence="15">
    <location>
        <position position="160"/>
    </location>
    <ligand>
        <name>NAD(+)</name>
        <dbReference type="ChEBI" id="CHEBI:57540"/>
    </ligand>
</feature>
<protein>
    <recommendedName>
        <fullName evidence="3 15">DNA ligase</fullName>
        <ecNumber evidence="2 15">6.5.1.2</ecNumber>
    </recommendedName>
    <alternativeName>
        <fullName evidence="15">Polydeoxyribonucleotide synthase [NAD(+)]</fullName>
    </alternativeName>
</protein>
<dbReference type="Pfam" id="PF03120">
    <property type="entry name" value="OB_DNA_ligase"/>
    <property type="match status" value="1"/>
</dbReference>
<comment type="cofactor">
    <cofactor evidence="15">
        <name>Mg(2+)</name>
        <dbReference type="ChEBI" id="CHEBI:18420"/>
    </cofactor>
    <cofactor evidence="15">
        <name>Mn(2+)</name>
        <dbReference type="ChEBI" id="CHEBI:29035"/>
    </cofactor>
</comment>
<dbReference type="FunFam" id="2.40.50.140:FF:000012">
    <property type="entry name" value="DNA ligase"/>
    <property type="match status" value="1"/>
</dbReference>
<dbReference type="CDD" id="cd00114">
    <property type="entry name" value="LIGANc"/>
    <property type="match status" value="1"/>
</dbReference>
<keyword evidence="8 15" id="KW-0862">Zinc</keyword>
<dbReference type="PANTHER" id="PTHR23389:SF9">
    <property type="entry name" value="DNA LIGASE"/>
    <property type="match status" value="1"/>
</dbReference>
<dbReference type="RefSeq" id="WP_168057094.1">
    <property type="nucleotide sequence ID" value="NZ_JAAOZT010000014.1"/>
</dbReference>
<dbReference type="PIRSF" id="PIRSF001604">
    <property type="entry name" value="LigA"/>
    <property type="match status" value="1"/>
</dbReference>
<keyword evidence="11 15" id="KW-0234">DNA repair</keyword>
<accession>A0A840S099</accession>
<evidence type="ECO:0000256" key="3">
    <source>
        <dbReference type="ARBA" id="ARBA00013308"/>
    </source>
</evidence>
<keyword evidence="4 15" id="KW-0436">Ligase</keyword>
<keyword evidence="12 15" id="KW-0464">Manganese</keyword>
<feature type="binding site" evidence="15">
    <location>
        <position position="438"/>
    </location>
    <ligand>
        <name>Zn(2+)</name>
        <dbReference type="ChEBI" id="CHEBI:29105"/>
    </ligand>
</feature>
<feature type="binding site" evidence="15">
    <location>
        <position position="459"/>
    </location>
    <ligand>
        <name>Zn(2+)</name>
        <dbReference type="ChEBI" id="CHEBI:29105"/>
    </ligand>
</feature>
<evidence type="ECO:0000256" key="8">
    <source>
        <dbReference type="ARBA" id="ARBA00022833"/>
    </source>
</evidence>
<evidence type="ECO:0000256" key="12">
    <source>
        <dbReference type="ARBA" id="ARBA00023211"/>
    </source>
</evidence>
<comment type="caution">
    <text evidence="15">Lacks conserved residue(s) required for the propagation of feature annotation.</text>
</comment>
<dbReference type="InterPro" id="IPR001357">
    <property type="entry name" value="BRCT_dom"/>
</dbReference>
<dbReference type="Gene3D" id="3.30.470.30">
    <property type="entry name" value="DNA ligase/mRNA capping enzyme"/>
    <property type="match status" value="1"/>
</dbReference>
<dbReference type="Gene3D" id="1.10.287.610">
    <property type="entry name" value="Helix hairpin bin"/>
    <property type="match status" value="1"/>
</dbReference>
<keyword evidence="6 15" id="KW-0479">Metal-binding</keyword>
<comment type="similarity">
    <text evidence="14 15">Belongs to the NAD-dependent DNA ligase family. LigA subfamily.</text>
</comment>
<dbReference type="EC" id="6.5.1.2" evidence="2 15"/>
<dbReference type="InterPro" id="IPR036420">
    <property type="entry name" value="BRCT_dom_sf"/>
</dbReference>
<dbReference type="InterPro" id="IPR012340">
    <property type="entry name" value="NA-bd_OB-fold"/>
</dbReference>
<feature type="binding site" evidence="15">
    <location>
        <position position="435"/>
    </location>
    <ligand>
        <name>Zn(2+)</name>
        <dbReference type="ChEBI" id="CHEBI:29105"/>
    </ligand>
</feature>
<feature type="binding site" evidence="15">
    <location>
        <position position="197"/>
    </location>
    <ligand>
        <name>NAD(+)</name>
        <dbReference type="ChEBI" id="CHEBI:57540"/>
    </ligand>
</feature>
<feature type="active site" description="N6-AMP-lysine intermediate" evidence="15">
    <location>
        <position position="139"/>
    </location>
</feature>
<proteinExistence type="inferred from homology"/>
<dbReference type="Gene3D" id="6.20.10.30">
    <property type="match status" value="1"/>
</dbReference>
<evidence type="ECO:0000313" key="17">
    <source>
        <dbReference type="EMBL" id="MBB5202314.1"/>
    </source>
</evidence>
<feature type="binding site" evidence="15">
    <location>
        <begin position="52"/>
        <end position="56"/>
    </location>
    <ligand>
        <name>NAD(+)</name>
        <dbReference type="ChEBI" id="CHEBI:57540"/>
    </ligand>
</feature>
<evidence type="ECO:0000256" key="9">
    <source>
        <dbReference type="ARBA" id="ARBA00022842"/>
    </source>
</evidence>
<dbReference type="AlphaFoldDB" id="A0A840S099"/>
<dbReference type="InterPro" id="IPR033136">
    <property type="entry name" value="DNA_ligase_CS"/>
</dbReference>
<gene>
    <name evidence="15" type="primary">ligA</name>
    <name evidence="17" type="ORF">HNR39_004178</name>
</gene>
<feature type="binding site" evidence="15">
    <location>
        <position position="341"/>
    </location>
    <ligand>
        <name>NAD(+)</name>
        <dbReference type="ChEBI" id="CHEBI:57540"/>
    </ligand>
</feature>
<keyword evidence="10 15" id="KW-0520">NAD</keyword>
<dbReference type="CDD" id="cd17748">
    <property type="entry name" value="BRCT_DNA_ligase_like"/>
    <property type="match status" value="1"/>
</dbReference>
<evidence type="ECO:0000313" key="18">
    <source>
        <dbReference type="Proteomes" id="UP000571084"/>
    </source>
</evidence>
<dbReference type="InterPro" id="IPR041663">
    <property type="entry name" value="DisA/LigA_HHH"/>
</dbReference>
<evidence type="ECO:0000256" key="11">
    <source>
        <dbReference type="ARBA" id="ARBA00023204"/>
    </source>
</evidence>
<dbReference type="SUPFAM" id="SSF52113">
    <property type="entry name" value="BRCT domain"/>
    <property type="match status" value="1"/>
</dbReference>
<comment type="catalytic activity">
    <reaction evidence="13 15">
        <text>NAD(+) + (deoxyribonucleotide)n-3'-hydroxyl + 5'-phospho-(deoxyribonucleotide)m = (deoxyribonucleotide)n+m + AMP + beta-nicotinamide D-nucleotide.</text>
        <dbReference type="EC" id="6.5.1.2"/>
    </reaction>
</comment>
<evidence type="ECO:0000256" key="6">
    <source>
        <dbReference type="ARBA" id="ARBA00022723"/>
    </source>
</evidence>
<sequence>MTKMARNRTSLFDRSPQLLDEQEAAAELAELAELLAYHDNLYHTEDAPEVSDAEYDALRRRNNAIEALFPELIRADSPSEKVGAEPAKGFKKIIHRVPMLSLDNAFIEDDIKDWLDGVRNFLRELKDANVVMEIDCEPKIDGLSCSLRYENGHLISGATRGSGGVGEDITANVKTIGDIPHALPGDGWPAVLEVRGEVYMTDQGFLQLNAEQAHIGGKIFANPRNAAAGSMRQLDTSVAAGRPLRFYAYTWGEISAPFATTQWEARDKFKAWGFALNEPSRLVAVSETSFAELATYYADIERKRSSLGFSIDGVVLKVNRLDWQNRLGFVSRSPRWATAWKFAPEQAQTVIKAIECQVGRSGKITPVAHLVPISVGGVLVQRATLHNEDEIVRKDARVGDTVIIQRAGDVIPQILGVIKEARPDDSVEYIFPKHCPVCDSLVVREAGSVGSFCTGGLVCPSQVIERLKHFASRDAFDIEGFGEKNIALFYEKKLVHTPVDIFTLEDRDGIDEMTGPLREWDGWGETSASKLFAAIRRARIISLDRFIYALGIHQVGQATARLLAKHYLSLTAWRQCMSAAQNPDSEAYADLISINGLGTSMVTDILGFIAEPHNREVLKALTEGQGGAKPLVTVIDFERPSAQSAVSGKTVVFTGNLETMSRNEAKAQAEALGANVAGSVSKKTDLVIVGASAGSKEKKARELNLIILNETEWLALINNAP</sequence>
<reference evidence="17 18" key="1">
    <citation type="submission" date="2020-08" db="EMBL/GenBank/DDBJ databases">
        <title>Genomic Encyclopedia of Type Strains, Phase IV (KMG-IV): sequencing the most valuable type-strain genomes for metagenomic binning, comparative biology and taxonomic classification.</title>
        <authorList>
            <person name="Goeker M."/>
        </authorList>
    </citation>
    <scope>NUCLEOTIDE SEQUENCE [LARGE SCALE GENOMIC DNA]</scope>
    <source>
        <strain evidence="17 18">DSM 23240</strain>
    </source>
</reference>
<comment type="caution">
    <text evidence="17">The sequence shown here is derived from an EMBL/GenBank/DDBJ whole genome shotgun (WGS) entry which is preliminary data.</text>
</comment>
<evidence type="ECO:0000256" key="15">
    <source>
        <dbReference type="HAMAP-Rule" id="MF_01588"/>
    </source>
</evidence>
<dbReference type="PROSITE" id="PS50172">
    <property type="entry name" value="BRCT"/>
    <property type="match status" value="1"/>
</dbReference>
<evidence type="ECO:0000256" key="13">
    <source>
        <dbReference type="ARBA" id="ARBA00034005"/>
    </source>
</evidence>
<dbReference type="InterPro" id="IPR004149">
    <property type="entry name" value="Znf_DNAligase_C4"/>
</dbReference>
<dbReference type="SUPFAM" id="SSF47781">
    <property type="entry name" value="RuvA domain 2-like"/>
    <property type="match status" value="1"/>
</dbReference>
<keyword evidence="7 15" id="KW-0227">DNA damage</keyword>
<dbReference type="InterPro" id="IPR010994">
    <property type="entry name" value="RuvA_2-like"/>
</dbReference>
<dbReference type="Gene3D" id="2.40.50.140">
    <property type="entry name" value="Nucleic acid-binding proteins"/>
    <property type="match status" value="1"/>
</dbReference>
<dbReference type="GO" id="GO:0046872">
    <property type="term" value="F:metal ion binding"/>
    <property type="evidence" value="ECO:0007669"/>
    <property type="project" value="UniProtKB-KW"/>
</dbReference>
<evidence type="ECO:0000256" key="1">
    <source>
        <dbReference type="ARBA" id="ARBA00004067"/>
    </source>
</evidence>
<dbReference type="Pfam" id="PF00533">
    <property type="entry name" value="BRCT"/>
    <property type="match status" value="1"/>
</dbReference>
<dbReference type="InterPro" id="IPR001679">
    <property type="entry name" value="DNA_ligase"/>
</dbReference>
<feature type="binding site" evidence="15">
    <location>
        <position position="317"/>
    </location>
    <ligand>
        <name>NAD(+)</name>
        <dbReference type="ChEBI" id="CHEBI:57540"/>
    </ligand>
</feature>
<dbReference type="NCBIfam" id="NF005932">
    <property type="entry name" value="PRK07956.1"/>
    <property type="match status" value="1"/>
</dbReference>
<dbReference type="GO" id="GO:0005829">
    <property type="term" value="C:cytosol"/>
    <property type="evidence" value="ECO:0007669"/>
    <property type="project" value="TreeGrafter"/>
</dbReference>
<evidence type="ECO:0000256" key="5">
    <source>
        <dbReference type="ARBA" id="ARBA00022705"/>
    </source>
</evidence>
<name>A0A840S099_9BURK</name>
<feature type="binding site" evidence="15">
    <location>
        <begin position="101"/>
        <end position="102"/>
    </location>
    <ligand>
        <name>NAD(+)</name>
        <dbReference type="ChEBI" id="CHEBI:57540"/>
    </ligand>
</feature>
<evidence type="ECO:0000256" key="14">
    <source>
        <dbReference type="ARBA" id="ARBA00060881"/>
    </source>
</evidence>
<dbReference type="Proteomes" id="UP000571084">
    <property type="component" value="Unassembled WGS sequence"/>
</dbReference>
<dbReference type="SUPFAM" id="SSF50249">
    <property type="entry name" value="Nucleic acid-binding proteins"/>
    <property type="match status" value="1"/>
</dbReference>
<dbReference type="Pfam" id="PF12826">
    <property type="entry name" value="HHH_2"/>
    <property type="match status" value="1"/>
</dbReference>
<dbReference type="GO" id="GO:0006281">
    <property type="term" value="P:DNA repair"/>
    <property type="evidence" value="ECO:0007669"/>
    <property type="project" value="UniProtKB-KW"/>
</dbReference>
<dbReference type="GO" id="GO:0003911">
    <property type="term" value="F:DNA ligase (NAD+) activity"/>
    <property type="evidence" value="ECO:0007669"/>
    <property type="project" value="UniProtKB-UniRule"/>
</dbReference>
<dbReference type="PANTHER" id="PTHR23389">
    <property type="entry name" value="CHROMOSOME TRANSMISSION FIDELITY FACTOR 18"/>
    <property type="match status" value="1"/>
</dbReference>
<dbReference type="PROSITE" id="PS01056">
    <property type="entry name" value="DNA_LIGASE_N2"/>
    <property type="match status" value="1"/>
</dbReference>
<feature type="domain" description="BRCT" evidence="16">
    <location>
        <begin position="641"/>
        <end position="714"/>
    </location>
</feature>
<dbReference type="InterPro" id="IPR013840">
    <property type="entry name" value="DNAligase_N"/>
</dbReference>